<keyword evidence="1" id="KW-0812">Transmembrane</keyword>
<keyword evidence="1" id="KW-0472">Membrane</keyword>
<gene>
    <name evidence="2" type="primary">Cnig_chr_V.g20808</name>
    <name evidence="2" type="ORF">B9Z55_020808</name>
</gene>
<dbReference type="STRING" id="1611254.A0A2G5TPE6"/>
<dbReference type="OrthoDB" id="5791716at2759"/>
<dbReference type="InterPro" id="IPR019429">
    <property type="entry name" value="7TM_GPCR_serpentine_rcpt_Sri"/>
</dbReference>
<dbReference type="Proteomes" id="UP000230233">
    <property type="component" value="Chromosome V"/>
</dbReference>
<evidence type="ECO:0000313" key="3">
    <source>
        <dbReference type="Proteomes" id="UP000230233"/>
    </source>
</evidence>
<dbReference type="AlphaFoldDB" id="A0A2G5TPE6"/>
<sequence>MFKILVDLQGSTSVLNFRKQKTALVSLISQLATSTIFLLPPGILAGLSLADVEYSQDTTRILLVIFSTHASVNVIVLVFTTPPFRKFTLFWTDSRRTSMVVSIMSTRHHSIAH</sequence>
<evidence type="ECO:0000256" key="1">
    <source>
        <dbReference type="SAM" id="Phobius"/>
    </source>
</evidence>
<proteinExistence type="predicted"/>
<name>A0A2G5TPE6_9PELO</name>
<comment type="caution">
    <text evidence="2">The sequence shown here is derived from an EMBL/GenBank/DDBJ whole genome shotgun (WGS) entry which is preliminary data.</text>
</comment>
<feature type="transmembrane region" description="Helical" evidence="1">
    <location>
        <begin position="23"/>
        <end position="49"/>
    </location>
</feature>
<keyword evidence="1" id="KW-1133">Transmembrane helix</keyword>
<reference evidence="3" key="1">
    <citation type="submission" date="2017-10" db="EMBL/GenBank/DDBJ databases">
        <title>Rapid genome shrinkage in a self-fertile nematode reveals novel sperm competition proteins.</title>
        <authorList>
            <person name="Yin D."/>
            <person name="Schwarz E.M."/>
            <person name="Thomas C.G."/>
            <person name="Felde R.L."/>
            <person name="Korf I.F."/>
            <person name="Cutter A.D."/>
            <person name="Schartner C.M."/>
            <person name="Ralston E.J."/>
            <person name="Meyer B.J."/>
            <person name="Haag E.S."/>
        </authorList>
    </citation>
    <scope>NUCLEOTIDE SEQUENCE [LARGE SCALE GENOMIC DNA]</scope>
    <source>
        <strain evidence="3">JU1422</strain>
    </source>
</reference>
<dbReference type="PANTHER" id="PTHR45830:SF20">
    <property type="entry name" value="SERPENTINE RECEPTOR, CLASS I"/>
    <property type="match status" value="1"/>
</dbReference>
<dbReference type="Pfam" id="PF10327">
    <property type="entry name" value="7TM_GPCR_Sri"/>
    <property type="match status" value="1"/>
</dbReference>
<dbReference type="EMBL" id="PDUG01000005">
    <property type="protein sequence ID" value="PIC29108.1"/>
    <property type="molecule type" value="Genomic_DNA"/>
</dbReference>
<dbReference type="PANTHER" id="PTHR45830">
    <property type="entry name" value="SERPENTINE RECEPTOR, CLASS I"/>
    <property type="match status" value="1"/>
</dbReference>
<evidence type="ECO:0000313" key="2">
    <source>
        <dbReference type="EMBL" id="PIC29108.1"/>
    </source>
</evidence>
<protein>
    <submittedName>
        <fullName evidence="2">Uncharacterized protein</fullName>
    </submittedName>
</protein>
<organism evidence="2 3">
    <name type="scientific">Caenorhabditis nigoni</name>
    <dbReference type="NCBI Taxonomy" id="1611254"/>
    <lineage>
        <taxon>Eukaryota</taxon>
        <taxon>Metazoa</taxon>
        <taxon>Ecdysozoa</taxon>
        <taxon>Nematoda</taxon>
        <taxon>Chromadorea</taxon>
        <taxon>Rhabditida</taxon>
        <taxon>Rhabditina</taxon>
        <taxon>Rhabditomorpha</taxon>
        <taxon>Rhabditoidea</taxon>
        <taxon>Rhabditidae</taxon>
        <taxon>Peloderinae</taxon>
        <taxon>Caenorhabditis</taxon>
    </lineage>
</organism>
<keyword evidence="3" id="KW-1185">Reference proteome</keyword>
<accession>A0A2G5TPE6</accession>
<feature type="transmembrane region" description="Helical" evidence="1">
    <location>
        <begin position="61"/>
        <end position="80"/>
    </location>
</feature>